<keyword evidence="2" id="KW-1185">Reference proteome</keyword>
<dbReference type="STRING" id="665004.AC529_15095"/>
<name>A0A147KF30_THECS</name>
<protein>
    <submittedName>
        <fullName evidence="1">Uncharacterized protein</fullName>
    </submittedName>
</protein>
<dbReference type="PATRIC" id="fig|665004.4.peg.721"/>
<evidence type="ECO:0000313" key="2">
    <source>
        <dbReference type="Proteomes" id="UP000074382"/>
    </source>
</evidence>
<dbReference type="OrthoDB" id="3436346at2"/>
<dbReference type="EMBL" id="LGEM01000104">
    <property type="protein sequence ID" value="KUP95904.1"/>
    <property type="molecule type" value="Genomic_DNA"/>
</dbReference>
<dbReference type="RefSeq" id="WP_068753415.1">
    <property type="nucleotide sequence ID" value="NZ_KQ950180.1"/>
</dbReference>
<comment type="caution">
    <text evidence="1">The sequence shown here is derived from an EMBL/GenBank/DDBJ whole genome shotgun (WGS) entry which is preliminary data.</text>
</comment>
<dbReference type="Proteomes" id="UP000074382">
    <property type="component" value="Unassembled WGS sequence"/>
</dbReference>
<sequence>MSAFLPTDDSRRSLLARLQEELHRLGASALLALSATAHPVLYVRVWGRLVPVVVVRDASGHRWFIWGRTGQAPASHVEGAAAVLCGLEPPPAPSWTAPVAARRAARKDAA</sequence>
<reference evidence="2" key="1">
    <citation type="journal article" date="2017" name="Acta Aliment.">
        <title>Plant polysaccharide degrading enzyme system of Thermpbifida cellulosilytica TB100 revealed by de novo genome project data.</title>
        <authorList>
            <person name="Toth A."/>
            <person name="Baka E."/>
            <person name="Luzics S."/>
            <person name="Bata-Vidacs I."/>
            <person name="Nagy I."/>
            <person name="Balint B."/>
            <person name="Herceg R."/>
            <person name="Olasz F."/>
            <person name="Wilk T."/>
            <person name="Nagy T."/>
            <person name="Kriszt B."/>
            <person name="Nagy I."/>
            <person name="Kukolya J."/>
        </authorList>
    </citation>
    <scope>NUCLEOTIDE SEQUENCE [LARGE SCALE GENOMIC DNA]</scope>
    <source>
        <strain evidence="2">TB100</strain>
    </source>
</reference>
<dbReference type="AlphaFoldDB" id="A0A147KF30"/>
<accession>A0A147KF30</accession>
<proteinExistence type="predicted"/>
<organism evidence="1 2">
    <name type="scientific">Thermobifida cellulosilytica TB100</name>
    <dbReference type="NCBI Taxonomy" id="665004"/>
    <lineage>
        <taxon>Bacteria</taxon>
        <taxon>Bacillati</taxon>
        <taxon>Actinomycetota</taxon>
        <taxon>Actinomycetes</taxon>
        <taxon>Streptosporangiales</taxon>
        <taxon>Nocardiopsidaceae</taxon>
        <taxon>Thermobifida</taxon>
    </lineage>
</organism>
<gene>
    <name evidence="1" type="ORF">AC529_15095</name>
</gene>
<evidence type="ECO:0000313" key="1">
    <source>
        <dbReference type="EMBL" id="KUP95904.1"/>
    </source>
</evidence>